<feature type="compositionally biased region" description="Low complexity" evidence="2">
    <location>
        <begin position="181"/>
        <end position="194"/>
    </location>
</feature>
<keyword evidence="6" id="KW-1185">Reference proteome</keyword>
<evidence type="ECO:0000256" key="1">
    <source>
        <dbReference type="ARBA" id="ARBA00022729"/>
    </source>
</evidence>
<dbReference type="PRINTS" id="PR01217">
    <property type="entry name" value="PRICHEXTENSN"/>
</dbReference>
<dbReference type="GO" id="GO:0005615">
    <property type="term" value="C:extracellular space"/>
    <property type="evidence" value="ECO:0007669"/>
    <property type="project" value="InterPro"/>
</dbReference>
<proteinExistence type="predicted"/>
<dbReference type="RefSeq" id="WP_163739057.1">
    <property type="nucleotide sequence ID" value="NZ_AP022602.1"/>
</dbReference>
<gene>
    <name evidence="5" type="ORF">MGALJ_61830</name>
</gene>
<dbReference type="InterPro" id="IPR029050">
    <property type="entry name" value="Immunoprotect_excell_Ig-like"/>
</dbReference>
<dbReference type="Pfam" id="PF09167">
    <property type="entry name" value="DUF1942"/>
    <property type="match status" value="1"/>
</dbReference>
<feature type="compositionally biased region" description="Low complexity" evidence="2">
    <location>
        <begin position="159"/>
        <end position="170"/>
    </location>
</feature>
<feature type="compositionally biased region" description="Low complexity" evidence="2">
    <location>
        <begin position="227"/>
        <end position="250"/>
    </location>
</feature>
<feature type="compositionally biased region" description="Polar residues" evidence="2">
    <location>
        <begin position="202"/>
        <end position="213"/>
    </location>
</feature>
<feature type="chain" id="PRO_5040810084" description="MPT63-like domain-containing protein" evidence="3">
    <location>
        <begin position="26"/>
        <end position="305"/>
    </location>
</feature>
<dbReference type="Gene3D" id="2.60.40.1240">
    <property type="match status" value="1"/>
</dbReference>
<dbReference type="AlphaFoldDB" id="A0A9W4B9S2"/>
<dbReference type="SUPFAM" id="SSF81982">
    <property type="entry name" value="Antigen MPT63/MPB63 (immunoprotective extracellular protein)"/>
    <property type="match status" value="1"/>
</dbReference>
<feature type="signal peptide" evidence="3">
    <location>
        <begin position="1"/>
        <end position="25"/>
    </location>
</feature>
<feature type="compositionally biased region" description="Low complexity" evidence="2">
    <location>
        <begin position="259"/>
        <end position="279"/>
    </location>
</feature>
<evidence type="ECO:0000313" key="5">
    <source>
        <dbReference type="EMBL" id="BBY96514.1"/>
    </source>
</evidence>
<feature type="compositionally biased region" description="Low complexity" evidence="2">
    <location>
        <begin position="286"/>
        <end position="305"/>
    </location>
</feature>
<protein>
    <recommendedName>
        <fullName evidence="4">MPT63-like domain-containing protein</fullName>
    </recommendedName>
</protein>
<geneLocation type="plasmid" evidence="5 6">
    <name>pJCM6399</name>
</geneLocation>
<feature type="domain" description="MPT63-like" evidence="4">
    <location>
        <begin position="30"/>
        <end position="152"/>
    </location>
</feature>
<keyword evidence="5" id="KW-0614">Plasmid</keyword>
<dbReference type="KEGG" id="mgau:MGALJ_61830"/>
<sequence>MKLTTVLATTAAVAGAVLSAPIAHADNPSPTLVPLGQSAELVHGPVVQAWTVKDLKPSSDVIPYPVRGVLWEATATDTAIAGSVTPIVSNFNARARNGDTYRVLFGAATPQGVNPATLAQGQHTTGTLYFDVTGAQPDSLVYNDGARDLAIWVTPAAPPAGSSPSYRPGPVLNPGRSQDMAPAEAAESPEGETPIAPAPASNPESPLPTTSFGTPLPGSAGTPLPPAEGTTPGVAPTPATTPGTAAGTPVPTGPPAPAVAPAVPTTVPAGSAGTPLSPATVPPAAPSASEAAPVSPVTTTPVPVP</sequence>
<reference evidence="5 6" key="1">
    <citation type="journal article" date="2019" name="Emerg. Microbes Infect.">
        <title>Comprehensive subspecies identification of 175 nontuberculous mycobacteria species based on 7547 genomic profiles.</title>
        <authorList>
            <person name="Matsumoto Y."/>
            <person name="Kinjo T."/>
            <person name="Motooka D."/>
            <person name="Nabeya D."/>
            <person name="Jung N."/>
            <person name="Uechi K."/>
            <person name="Horii T."/>
            <person name="Iida T."/>
            <person name="Fujita J."/>
            <person name="Nakamura S."/>
        </authorList>
    </citation>
    <scope>NUCLEOTIDE SEQUENCE [LARGE SCALE GENOMIC DNA]</scope>
    <source>
        <strain evidence="5 6">JCM 6399</strain>
        <plasmid evidence="5">pJCM6399</plasmid>
    </source>
</reference>
<dbReference type="EMBL" id="AP022602">
    <property type="protein sequence ID" value="BBY96514.1"/>
    <property type="molecule type" value="Genomic_DNA"/>
</dbReference>
<evidence type="ECO:0000259" key="4">
    <source>
        <dbReference type="Pfam" id="PF09167"/>
    </source>
</evidence>
<accession>A0A9W4B9S2</accession>
<evidence type="ECO:0000256" key="2">
    <source>
        <dbReference type="SAM" id="MobiDB-lite"/>
    </source>
</evidence>
<dbReference type="InterPro" id="IPR015250">
    <property type="entry name" value="MPT63-like"/>
</dbReference>
<dbReference type="Proteomes" id="UP000465785">
    <property type="component" value="Plasmid pJCM6399"/>
</dbReference>
<feature type="region of interest" description="Disordered" evidence="2">
    <location>
        <begin position="156"/>
        <end position="305"/>
    </location>
</feature>
<keyword evidence="1 3" id="KW-0732">Signal</keyword>
<organism evidence="5 6">
    <name type="scientific">Mycobacterium gallinarum</name>
    <dbReference type="NCBI Taxonomy" id="39689"/>
    <lineage>
        <taxon>Bacteria</taxon>
        <taxon>Bacillati</taxon>
        <taxon>Actinomycetota</taxon>
        <taxon>Actinomycetes</taxon>
        <taxon>Mycobacteriales</taxon>
        <taxon>Mycobacteriaceae</taxon>
        <taxon>Mycobacterium</taxon>
    </lineage>
</organism>
<name>A0A9W4B9S2_9MYCO</name>
<evidence type="ECO:0000313" key="6">
    <source>
        <dbReference type="Proteomes" id="UP000465785"/>
    </source>
</evidence>
<evidence type="ECO:0000256" key="3">
    <source>
        <dbReference type="SAM" id="SignalP"/>
    </source>
</evidence>